<dbReference type="InterPro" id="IPR036867">
    <property type="entry name" value="R3H_dom_sf"/>
</dbReference>
<dbReference type="InterPro" id="IPR025952">
    <property type="entry name" value="R3H-assoc_dom"/>
</dbReference>
<feature type="compositionally biased region" description="Basic residues" evidence="1">
    <location>
        <begin position="203"/>
        <end position="221"/>
    </location>
</feature>
<name>A0A0X3PCF9_SCHSO</name>
<gene>
    <name evidence="3" type="ORF">TR158697</name>
</gene>
<dbReference type="InterPro" id="IPR039629">
    <property type="entry name" value="R3HDM4"/>
</dbReference>
<evidence type="ECO:0000256" key="1">
    <source>
        <dbReference type="SAM" id="MobiDB-lite"/>
    </source>
</evidence>
<proteinExistence type="predicted"/>
<feature type="non-terminal residue" evidence="3">
    <location>
        <position position="1"/>
    </location>
</feature>
<dbReference type="EMBL" id="GEEE01013614">
    <property type="protein sequence ID" value="JAP49611.1"/>
    <property type="molecule type" value="Transcribed_RNA"/>
</dbReference>
<dbReference type="Pfam" id="PF13902">
    <property type="entry name" value="R3H-assoc"/>
    <property type="match status" value="1"/>
</dbReference>
<feature type="compositionally biased region" description="Acidic residues" evidence="1">
    <location>
        <begin position="170"/>
        <end position="182"/>
    </location>
</feature>
<dbReference type="AlphaFoldDB" id="A0A0X3PCF9"/>
<feature type="compositionally biased region" description="Basic and acidic residues" evidence="1">
    <location>
        <begin position="183"/>
        <end position="192"/>
    </location>
</feature>
<dbReference type="PANTHER" id="PTHR32019">
    <property type="entry name" value="R3H DOMAIN-CONTAINING PROTEIN 4"/>
    <property type="match status" value="1"/>
</dbReference>
<dbReference type="PANTHER" id="PTHR32019:SF2">
    <property type="entry name" value="R3H DOMAIN-CONTAINING PROTEIN 4"/>
    <property type="match status" value="1"/>
</dbReference>
<protein>
    <recommendedName>
        <fullName evidence="2">R3H-associated N-terminal domain-containing protein</fullName>
    </recommendedName>
</protein>
<organism evidence="3">
    <name type="scientific">Schistocephalus solidus</name>
    <name type="common">Tapeworm</name>
    <dbReference type="NCBI Taxonomy" id="70667"/>
    <lineage>
        <taxon>Eukaryota</taxon>
        <taxon>Metazoa</taxon>
        <taxon>Spiralia</taxon>
        <taxon>Lophotrochozoa</taxon>
        <taxon>Platyhelminthes</taxon>
        <taxon>Cestoda</taxon>
        <taxon>Eucestoda</taxon>
        <taxon>Diphyllobothriidea</taxon>
        <taxon>Diphyllobothriidae</taxon>
        <taxon>Schistocephalus</taxon>
    </lineage>
</organism>
<dbReference type="GO" id="GO:0003676">
    <property type="term" value="F:nucleic acid binding"/>
    <property type="evidence" value="ECO:0007669"/>
    <property type="project" value="InterPro"/>
</dbReference>
<sequence>WLKARVDEIKTRILKQYGIVTSSITSISFQHQDEMNLQLQPLRHFSDFDGTSESEASEISVVFPYTPRVRPKKPQPLPDGLVQRKRGSRALRRYENEAYLSSLVMITETDAEYEADDYWPDKAQEDTGFKCLFEDSTVRAVWDAFINLTERKQIEILGSLPHKRAGCFLDSEEEEEEETELADESRPRRVDKNSNNAAATRCQKTRRPRCGPRRQHRRKPLVRLADSLPDAEPFDSVEVADLLCTSYSDPPTLAGTHNAKEGQHQSMDCELPSHEEPADAEVVEEEEVEDEYNSDTEVCRPPSAGCISSKLMAFIKTSARRMAADAGRGSCNGSKKHHFSLPDLCLIQRVEGELRATFSTSTTAVLLPAEGGRRWTPSTSLLQPLKEAVEAPAADDPKRIGTRQPLLLSGFHRMLVHSTAAYLGLVSYSTWNSAFEDRQLWVDNRYATFAQVDLNFVSAIRQALVKQQSLLCRRH</sequence>
<evidence type="ECO:0000313" key="3">
    <source>
        <dbReference type="EMBL" id="JAP49611.1"/>
    </source>
</evidence>
<feature type="domain" description="R3H-associated N-terminal" evidence="2">
    <location>
        <begin position="81"/>
        <end position="193"/>
    </location>
</feature>
<dbReference type="CDD" id="cd02325">
    <property type="entry name" value="R3H"/>
    <property type="match status" value="1"/>
</dbReference>
<evidence type="ECO:0000259" key="2">
    <source>
        <dbReference type="Pfam" id="PF13902"/>
    </source>
</evidence>
<dbReference type="SUPFAM" id="SSF82708">
    <property type="entry name" value="R3H domain"/>
    <property type="match status" value="1"/>
</dbReference>
<reference evidence="3" key="1">
    <citation type="submission" date="2016-01" db="EMBL/GenBank/DDBJ databases">
        <title>Reference transcriptome for the parasite Schistocephalus solidus: insights into the molecular evolution of parasitism.</title>
        <authorList>
            <person name="Hebert F.O."/>
            <person name="Grambauer S."/>
            <person name="Barber I."/>
            <person name="Landry C.R."/>
            <person name="Aubin-Horth N."/>
        </authorList>
    </citation>
    <scope>NUCLEOTIDE SEQUENCE</scope>
</reference>
<accession>A0A0X3PCF9</accession>
<feature type="region of interest" description="Disordered" evidence="1">
    <location>
        <begin position="168"/>
        <end position="225"/>
    </location>
</feature>